<dbReference type="Proteomes" id="UP000066284">
    <property type="component" value="Chromosome 1"/>
</dbReference>
<organism evidence="9 10">
    <name type="scientific">Candidatus Nitrospira inopinata</name>
    <dbReference type="NCBI Taxonomy" id="1715989"/>
    <lineage>
        <taxon>Bacteria</taxon>
        <taxon>Pseudomonadati</taxon>
        <taxon>Nitrospirota</taxon>
        <taxon>Nitrospiria</taxon>
        <taxon>Nitrospirales</taxon>
        <taxon>Nitrospiraceae</taxon>
        <taxon>Nitrospira</taxon>
    </lineage>
</organism>
<dbReference type="Gene3D" id="3.30.2090.10">
    <property type="entry name" value="Multidrug efflux transporter AcrB TolC docking domain, DN and DC subdomains"/>
    <property type="match status" value="2"/>
</dbReference>
<dbReference type="OrthoDB" id="9757876at2"/>
<dbReference type="PANTHER" id="PTHR32063:SF12">
    <property type="entry name" value="CATION EFFLUX SYSTEM PROTEIN"/>
    <property type="match status" value="1"/>
</dbReference>
<reference evidence="10" key="1">
    <citation type="submission" date="2015-09" db="EMBL/GenBank/DDBJ databases">
        <authorList>
            <person name="Daims H."/>
        </authorList>
    </citation>
    <scope>NUCLEOTIDE SEQUENCE [LARGE SCALE GENOMIC DNA]</scope>
</reference>
<feature type="transmembrane region" description="Helical" evidence="8">
    <location>
        <begin position="432"/>
        <end position="456"/>
    </location>
</feature>
<comment type="similarity">
    <text evidence="2">Belongs to the resistance-nodulation-cell division (RND) (TC 2.A.6) family.</text>
</comment>
<sequence length="1029" mass="112273">MIARIVEISLGQRSLIFTLGLALLFGGLYSFHLLDVIAYPDPSPPMIEVITQYPGWSAEEIERQITVPIEVALTGMPGLTDIRSLSLFGLSDVKVYFGFDTDIFRDRQEVLNRLASVQLPPDAQPVLSPWWAIGEIYRYELTGDGVGLTELKTIQDWQVRRAFKRVPGVIDVTTFGGTTKEYHVDIDPGKLIGYGVTLSEVMTALADSNANVGGNYLTIGAQSYNIRGLGLINDLDDIENVMVAEREGTPVFVKTLGAVKVGHRVRLGKVGIDDRDDVVEGIVLLQRGYKALSVLDKVRQKVDELNRWELPAGVTIKAFYDRTALIRTTVETVTDILISGMVLVFVILFLFLGHLRAALIVALTVPFALLFTFTTMNILGQSANLISLGAIDFGIIIDASLIMVESVFFHVAHGKHSGLTVQQHIVQAARRVGRPIFFSTAIIVVAFIPLFTMTGVPGRIFAPMSVTYGFALVGALLMAFTLAPALCSILLTGPISESDTMAIRLVRSVYSKIIRWALKHRFVVMGIATGLVGFSIVALQFMGGEFMPALEEGNLWIRATMPVDISFEQADRLAGDIRRSIRESPEVSTIVSQLGRPDDGTDPTGFFSAEFLADLTPRTQWRSGLTKEGLIKEIEGRLRAIPGVVFNFSQAIQDNVEEAMSGVKGENSIKLFGPDLKTLEAKAQEIEAIMRNVPGVKDLGIFRLMGQPNLLIEVDREAIARYGLRVSDVNAIVQGAIGGQAVTQVYEGERLFDLVVRFLPEYRRDVEAIGNILVSTMEGTQIPLKQMANITMQTGAFIIYRENNKRYIPIKFSVRGRDLQSTVEEAQQRLSTHVKLPERYRMEWAGQYDQLKDELTRLAKVVPVSLAVVFVLLYMAFGSVKNAVLVLVSVPFALIGGVLALVATHTNFSISAAVGIISTLGVAILGGVLLVSRVEELRREGLDVREAVLRGADTQMRPILMATLAAAIGLLPASLATGVGAQAQQPLARVVVGGMLTASVLILVVLPVLYQIVHGRGLDNGDDNDSSAA</sequence>
<feature type="transmembrane region" description="Helical" evidence="8">
    <location>
        <begin position="858"/>
        <end position="877"/>
    </location>
</feature>
<keyword evidence="7 8" id="KW-0472">Membrane</keyword>
<dbReference type="InterPro" id="IPR001036">
    <property type="entry name" value="Acrflvin-R"/>
</dbReference>
<dbReference type="NCBIfam" id="TIGR00914">
    <property type="entry name" value="2A0601"/>
    <property type="match status" value="1"/>
</dbReference>
<evidence type="ECO:0000256" key="6">
    <source>
        <dbReference type="ARBA" id="ARBA00022989"/>
    </source>
</evidence>
<keyword evidence="3" id="KW-0813">Transport</keyword>
<evidence type="ECO:0000313" key="9">
    <source>
        <dbReference type="EMBL" id="CUQ68026.1"/>
    </source>
</evidence>
<feature type="transmembrane region" description="Helical" evidence="8">
    <location>
        <begin position="884"/>
        <end position="904"/>
    </location>
</feature>
<dbReference type="InterPro" id="IPR027463">
    <property type="entry name" value="AcrB_DN_DC_subdom"/>
</dbReference>
<feature type="transmembrane region" description="Helical" evidence="8">
    <location>
        <begin position="910"/>
        <end position="931"/>
    </location>
</feature>
<accession>A0A0S4KXR7</accession>
<evidence type="ECO:0000256" key="8">
    <source>
        <dbReference type="SAM" id="Phobius"/>
    </source>
</evidence>
<evidence type="ECO:0000256" key="3">
    <source>
        <dbReference type="ARBA" id="ARBA00022448"/>
    </source>
</evidence>
<keyword evidence="4" id="KW-1003">Cell membrane</keyword>
<feature type="transmembrane region" description="Helical" evidence="8">
    <location>
        <begin position="359"/>
        <end position="379"/>
    </location>
</feature>
<dbReference type="GO" id="GO:0008324">
    <property type="term" value="F:monoatomic cation transmembrane transporter activity"/>
    <property type="evidence" value="ECO:0007669"/>
    <property type="project" value="InterPro"/>
</dbReference>
<dbReference type="SUPFAM" id="SSF82714">
    <property type="entry name" value="Multidrug efflux transporter AcrB TolC docking domain, DN and DC subdomains"/>
    <property type="match status" value="2"/>
</dbReference>
<dbReference type="STRING" id="1715989.NITINOP_3054"/>
<proteinExistence type="inferred from homology"/>
<evidence type="ECO:0000256" key="7">
    <source>
        <dbReference type="ARBA" id="ARBA00023136"/>
    </source>
</evidence>
<dbReference type="GO" id="GO:0005886">
    <property type="term" value="C:plasma membrane"/>
    <property type="evidence" value="ECO:0007669"/>
    <property type="project" value="UniProtKB-SubCell"/>
</dbReference>
<dbReference type="Gene3D" id="3.30.70.1440">
    <property type="entry name" value="Multidrug efflux transporter AcrB pore domain"/>
    <property type="match status" value="1"/>
</dbReference>
<dbReference type="PANTHER" id="PTHR32063">
    <property type="match status" value="1"/>
</dbReference>
<keyword evidence="5 8" id="KW-0812">Transmembrane</keyword>
<feature type="transmembrane region" description="Helical" evidence="8">
    <location>
        <begin position="522"/>
        <end position="542"/>
    </location>
</feature>
<feature type="transmembrane region" description="Helical" evidence="8">
    <location>
        <begin position="336"/>
        <end position="352"/>
    </location>
</feature>
<dbReference type="Gene3D" id="3.30.70.1320">
    <property type="entry name" value="Multidrug efflux transporter AcrB pore domain like"/>
    <property type="match status" value="1"/>
</dbReference>
<dbReference type="EMBL" id="LN885086">
    <property type="protein sequence ID" value="CUQ68026.1"/>
    <property type="molecule type" value="Genomic_DNA"/>
</dbReference>
<feature type="transmembrane region" description="Helical" evidence="8">
    <location>
        <begin position="987"/>
        <end position="1010"/>
    </location>
</feature>
<evidence type="ECO:0000313" key="10">
    <source>
        <dbReference type="Proteomes" id="UP000066284"/>
    </source>
</evidence>
<comment type="subcellular location">
    <subcellularLocation>
        <location evidence="1">Cell membrane</location>
        <topology evidence="1">Multi-pass membrane protein</topology>
    </subcellularLocation>
</comment>
<dbReference type="SUPFAM" id="SSF82693">
    <property type="entry name" value="Multidrug efflux transporter AcrB pore domain, PN1, PN2, PC1 and PC2 subdomains"/>
    <property type="match status" value="3"/>
</dbReference>
<keyword evidence="6 8" id="KW-1133">Transmembrane helix</keyword>
<dbReference type="RefSeq" id="WP_062487042.1">
    <property type="nucleotide sequence ID" value="NZ_LN885086.1"/>
</dbReference>
<name>A0A0S4KXR7_9BACT</name>
<evidence type="ECO:0000256" key="2">
    <source>
        <dbReference type="ARBA" id="ARBA00010942"/>
    </source>
</evidence>
<keyword evidence="10" id="KW-1185">Reference proteome</keyword>
<evidence type="ECO:0000256" key="5">
    <source>
        <dbReference type="ARBA" id="ARBA00022692"/>
    </source>
</evidence>
<dbReference type="Gene3D" id="3.30.70.1430">
    <property type="entry name" value="Multidrug efflux transporter AcrB pore domain"/>
    <property type="match status" value="2"/>
</dbReference>
<feature type="transmembrane region" description="Helical" evidence="8">
    <location>
        <begin position="385"/>
        <end position="411"/>
    </location>
</feature>
<dbReference type="Gene3D" id="1.20.1640.10">
    <property type="entry name" value="Multidrug efflux transporter AcrB transmembrane domain"/>
    <property type="match status" value="2"/>
</dbReference>
<dbReference type="InterPro" id="IPR004763">
    <property type="entry name" value="CusA-like"/>
</dbReference>
<dbReference type="GO" id="GO:0042910">
    <property type="term" value="F:xenobiotic transmembrane transporter activity"/>
    <property type="evidence" value="ECO:0007669"/>
    <property type="project" value="TreeGrafter"/>
</dbReference>
<evidence type="ECO:0000256" key="4">
    <source>
        <dbReference type="ARBA" id="ARBA00022475"/>
    </source>
</evidence>
<dbReference type="KEGG" id="nio:NITINOP_3054"/>
<dbReference type="Pfam" id="PF00873">
    <property type="entry name" value="ACR_tran"/>
    <property type="match status" value="1"/>
</dbReference>
<feature type="transmembrane region" description="Helical" evidence="8">
    <location>
        <begin position="468"/>
        <end position="491"/>
    </location>
</feature>
<evidence type="ECO:0000256" key="1">
    <source>
        <dbReference type="ARBA" id="ARBA00004651"/>
    </source>
</evidence>
<dbReference type="PRINTS" id="PR00702">
    <property type="entry name" value="ACRIFLAVINRP"/>
</dbReference>
<dbReference type="AlphaFoldDB" id="A0A0S4KXR7"/>
<gene>
    <name evidence="9" type="ORF">NITINOP_3054</name>
</gene>
<feature type="transmembrane region" description="Helical" evidence="8">
    <location>
        <begin position="959"/>
        <end position="981"/>
    </location>
</feature>
<protein>
    <submittedName>
        <fullName evidence="9">Putative Heavy metal efflux pump, CzcA family, Acriflavine resistance protein B</fullName>
    </submittedName>
</protein>
<dbReference type="SUPFAM" id="SSF82866">
    <property type="entry name" value="Multidrug efflux transporter AcrB transmembrane domain"/>
    <property type="match status" value="2"/>
</dbReference>